<dbReference type="InterPro" id="IPR036249">
    <property type="entry name" value="Thioredoxin-like_sf"/>
</dbReference>
<dbReference type="EMBL" id="MFYX01000011">
    <property type="protein sequence ID" value="OGK07257.1"/>
    <property type="molecule type" value="Genomic_DNA"/>
</dbReference>
<protein>
    <recommendedName>
        <fullName evidence="9">Thioredoxin-like fold domain-containing protein</fullName>
    </recommendedName>
</protein>
<proteinExistence type="predicted"/>
<dbReference type="Gene3D" id="3.40.30.10">
    <property type="entry name" value="Glutaredoxin"/>
    <property type="match status" value="1"/>
</dbReference>
<keyword evidence="3 6" id="KW-0732">Signal</keyword>
<dbReference type="PANTHER" id="PTHR13234">
    <property type="entry name" value="GAMMA-INTERFERON INDUCIBLE LYSOSOMAL THIOL REDUCTASE GILT"/>
    <property type="match status" value="1"/>
</dbReference>
<evidence type="ECO:0000256" key="1">
    <source>
        <dbReference type="ARBA" id="ARBA00004613"/>
    </source>
</evidence>
<dbReference type="GO" id="GO:0016671">
    <property type="term" value="F:oxidoreductase activity, acting on a sulfur group of donors, disulfide as acceptor"/>
    <property type="evidence" value="ECO:0007669"/>
    <property type="project" value="InterPro"/>
</dbReference>
<evidence type="ECO:0000256" key="3">
    <source>
        <dbReference type="ARBA" id="ARBA00022729"/>
    </source>
</evidence>
<sequence length="614" mass="68334">MAPAPLAALVLFFWCMGNAVQEKPVQAGSGQCQRCHEDIYAEWSNNPAHQSCETCHGNGVRHVLAPTPANITRISDALFSHGPKNAPVRKKNGIVTLDLFIMSYCPYGIAAVNELLPLLRAWKKNIVFNLYFIAHARDGEQEAEEPGQPLPEGASVDSKCQASGNMEGTDRFVSLHGLNEVLEDMRQTVIAAFYPDKLLDYLRKRNQDIDSDWRKAARTAGFSAPAISAIAAYVDSRKGDSLFTLNIREAKKRKVNGSPTLFINGVEYEGAITAYPVERFFCDNAPRTGPCVAFPECGYDTDCRQAGKSGVCRDPMTKKARCVFTKARSFTVTVVNDESCPTCHTGNIIMEIRRRFPEARFDFIDINATRGKETIAHYGLAAYPAFLFDSAVTADPRFAEISATFTPAGNKLRINQSVVKSYHLLSRIRMPGRLEIMGSFQDPPFVEMLRSFETVIFDSLPATLVVLHPYAYRAQKKTREGEWTNAFQSLNGPGEIRESSRQLCVFALYPKRKAYDYALCRGFDVQQRFETRTPEPADEWHACAHQLDIDTVRIRACSHSKEGETLFSAAVALSDSVFNTEPTVSFLVNNTFKIAGYNPAILKVIISELKGLLP</sequence>
<feature type="chain" id="PRO_5009528837" description="Thioredoxin-like fold domain-containing protein" evidence="6">
    <location>
        <begin position="20"/>
        <end position="614"/>
    </location>
</feature>
<name>A0A1F7FLB9_UNCRA</name>
<comment type="subcellular location">
    <subcellularLocation>
        <location evidence="1">Secreted</location>
    </subcellularLocation>
</comment>
<evidence type="ECO:0000256" key="5">
    <source>
        <dbReference type="SAM" id="MobiDB-lite"/>
    </source>
</evidence>
<evidence type="ECO:0008006" key="9">
    <source>
        <dbReference type="Google" id="ProtNLM"/>
    </source>
</evidence>
<accession>A0A1F7FLB9</accession>
<evidence type="ECO:0000256" key="6">
    <source>
        <dbReference type="SAM" id="SignalP"/>
    </source>
</evidence>
<keyword evidence="2" id="KW-0964">Secreted</keyword>
<evidence type="ECO:0000256" key="4">
    <source>
        <dbReference type="ARBA" id="ARBA00023180"/>
    </source>
</evidence>
<dbReference type="Proteomes" id="UP000179243">
    <property type="component" value="Unassembled WGS sequence"/>
</dbReference>
<feature type="signal peptide" evidence="6">
    <location>
        <begin position="1"/>
        <end position="19"/>
    </location>
</feature>
<evidence type="ECO:0000256" key="2">
    <source>
        <dbReference type="ARBA" id="ARBA00022525"/>
    </source>
</evidence>
<dbReference type="SUPFAM" id="SSF52833">
    <property type="entry name" value="Thioredoxin-like"/>
    <property type="match status" value="1"/>
</dbReference>
<evidence type="ECO:0000313" key="7">
    <source>
        <dbReference type="EMBL" id="OGK07257.1"/>
    </source>
</evidence>
<evidence type="ECO:0000313" key="8">
    <source>
        <dbReference type="Proteomes" id="UP000179243"/>
    </source>
</evidence>
<reference evidence="7 8" key="1">
    <citation type="journal article" date="2016" name="Nat. Commun.">
        <title>Thousands of microbial genomes shed light on interconnected biogeochemical processes in an aquifer system.</title>
        <authorList>
            <person name="Anantharaman K."/>
            <person name="Brown C.T."/>
            <person name="Hug L.A."/>
            <person name="Sharon I."/>
            <person name="Castelle C.J."/>
            <person name="Probst A.J."/>
            <person name="Thomas B.C."/>
            <person name="Singh A."/>
            <person name="Wilkins M.J."/>
            <person name="Karaoz U."/>
            <person name="Brodie E.L."/>
            <person name="Williams K.H."/>
            <person name="Hubbard S.S."/>
            <person name="Banfield J.F."/>
        </authorList>
    </citation>
    <scope>NUCLEOTIDE SEQUENCE [LARGE SCALE GENOMIC DNA]</scope>
</reference>
<comment type="caution">
    <text evidence="7">The sequence shown here is derived from an EMBL/GenBank/DDBJ whole genome shotgun (WGS) entry which is preliminary data.</text>
</comment>
<gene>
    <name evidence="7" type="ORF">A2519_14105</name>
</gene>
<dbReference type="InterPro" id="IPR004911">
    <property type="entry name" value="Interferon-induced_GILT"/>
</dbReference>
<dbReference type="InterPro" id="IPR036280">
    <property type="entry name" value="Multihaem_cyt_sf"/>
</dbReference>
<dbReference type="PANTHER" id="PTHR13234:SF8">
    <property type="entry name" value="GAMMA-INTERFERON-INDUCIBLE LYSOSOMAL THIOL REDUCTASE"/>
    <property type="match status" value="1"/>
</dbReference>
<dbReference type="AlphaFoldDB" id="A0A1F7FLB9"/>
<dbReference type="GO" id="GO:0005576">
    <property type="term" value="C:extracellular region"/>
    <property type="evidence" value="ECO:0007669"/>
    <property type="project" value="UniProtKB-SubCell"/>
</dbReference>
<feature type="region of interest" description="Disordered" evidence="5">
    <location>
        <begin position="142"/>
        <end position="161"/>
    </location>
</feature>
<keyword evidence="4" id="KW-0325">Glycoprotein</keyword>
<dbReference type="SUPFAM" id="SSF48695">
    <property type="entry name" value="Multiheme cytochromes"/>
    <property type="match status" value="1"/>
</dbReference>
<organism evidence="7 8">
    <name type="scientific">Candidatus Raymondbacteria bacterium RIFOXYD12_FULL_49_13</name>
    <dbReference type="NCBI Taxonomy" id="1817890"/>
    <lineage>
        <taxon>Bacteria</taxon>
        <taxon>Raymondiibacteriota</taxon>
    </lineage>
</organism>